<organism evidence="4 5">
    <name type="scientific">Ferruginibacter yonginensis</name>
    <dbReference type="NCBI Taxonomy" id="1310416"/>
    <lineage>
        <taxon>Bacteria</taxon>
        <taxon>Pseudomonadati</taxon>
        <taxon>Bacteroidota</taxon>
        <taxon>Chitinophagia</taxon>
        <taxon>Chitinophagales</taxon>
        <taxon>Chitinophagaceae</taxon>
        <taxon>Ferruginibacter</taxon>
    </lineage>
</organism>
<dbReference type="Proteomes" id="UP001595907">
    <property type="component" value="Unassembled WGS sequence"/>
</dbReference>
<proteinExistence type="inferred from homology"/>
<evidence type="ECO:0000256" key="3">
    <source>
        <dbReference type="SAM" id="SignalP"/>
    </source>
</evidence>
<evidence type="ECO:0000313" key="4">
    <source>
        <dbReference type="EMBL" id="MFC4263909.1"/>
    </source>
</evidence>
<accession>A0ABV8QY52</accession>
<protein>
    <submittedName>
        <fullName evidence="4">Efflux RND transporter periplasmic adaptor subunit</fullName>
    </submittedName>
</protein>
<evidence type="ECO:0000313" key="5">
    <source>
        <dbReference type="Proteomes" id="UP001595907"/>
    </source>
</evidence>
<reference evidence="5" key="1">
    <citation type="journal article" date="2019" name="Int. J. Syst. Evol. Microbiol.">
        <title>The Global Catalogue of Microorganisms (GCM) 10K type strain sequencing project: providing services to taxonomists for standard genome sequencing and annotation.</title>
        <authorList>
            <consortium name="The Broad Institute Genomics Platform"/>
            <consortium name="The Broad Institute Genome Sequencing Center for Infectious Disease"/>
            <person name="Wu L."/>
            <person name="Ma J."/>
        </authorList>
    </citation>
    <scope>NUCLEOTIDE SEQUENCE [LARGE SCALE GENOMIC DNA]</scope>
    <source>
        <strain evidence="5">CECT 8289</strain>
    </source>
</reference>
<dbReference type="PANTHER" id="PTHR30097:SF4">
    <property type="entry name" value="SLR6042 PROTEIN"/>
    <property type="match status" value="1"/>
</dbReference>
<gene>
    <name evidence="4" type="ORF">ACFOWM_13530</name>
</gene>
<dbReference type="InterPro" id="IPR051909">
    <property type="entry name" value="MFP_Cation_Efflux"/>
</dbReference>
<name>A0ABV8QY52_9BACT</name>
<keyword evidence="5" id="KW-1185">Reference proteome</keyword>
<dbReference type="NCBIfam" id="TIGR01730">
    <property type="entry name" value="RND_mfp"/>
    <property type="match status" value="1"/>
</dbReference>
<dbReference type="PANTHER" id="PTHR30097">
    <property type="entry name" value="CATION EFFLUX SYSTEM PROTEIN CUSB"/>
    <property type="match status" value="1"/>
</dbReference>
<evidence type="ECO:0000256" key="1">
    <source>
        <dbReference type="ARBA" id="ARBA00009477"/>
    </source>
</evidence>
<keyword evidence="2" id="KW-0813">Transport</keyword>
<dbReference type="Gene3D" id="1.10.287.470">
    <property type="entry name" value="Helix hairpin bin"/>
    <property type="match status" value="1"/>
</dbReference>
<dbReference type="Gene3D" id="2.40.30.170">
    <property type="match status" value="1"/>
</dbReference>
<evidence type="ECO:0000256" key="2">
    <source>
        <dbReference type="ARBA" id="ARBA00022448"/>
    </source>
</evidence>
<comment type="similarity">
    <text evidence="1">Belongs to the membrane fusion protein (MFP) (TC 8.A.1) family.</text>
</comment>
<dbReference type="SUPFAM" id="SSF111369">
    <property type="entry name" value="HlyD-like secretion proteins"/>
    <property type="match status" value="1"/>
</dbReference>
<feature type="signal peptide" evidence="3">
    <location>
        <begin position="1"/>
        <end position="23"/>
    </location>
</feature>
<keyword evidence="3" id="KW-0732">Signal</keyword>
<dbReference type="EMBL" id="JBHSCZ010000005">
    <property type="protein sequence ID" value="MFC4263909.1"/>
    <property type="molecule type" value="Genomic_DNA"/>
</dbReference>
<sequence>MKSLYIILGLALLINACSNKQSAPDTMEPAAPENVVTLTPAQLKNAQIEMGTFSSKNIATVVNVNGKIDVPPQNMVSVSAPLGGYLKTTKLLPGMHVSKGEVIATMQDPQYVQLQQDYLVAKSKLHFAQLEYNRQKALNENQASSDKVTQQAQAEVSMQQIAMNALSEKLRLININPANVTATSISNSINIYSAINGYVSKVNVNIGKYVNPADVLFELIDPTDIHLNLKIYEKDIAQLAIGQKLKAYANNNPNVLYDCEIILISKDITNEGITEVHCHFEKYDKTLMPGMYMNAAIEVATNVNNALPEEAVVNFEGKNYVFVANSAQQFTLTAVTLGIKENGFVAISNAADFGQSKIVTKGAYTLLMKLKNKDEE</sequence>
<comment type="caution">
    <text evidence="4">The sequence shown here is derived from an EMBL/GenBank/DDBJ whole genome shotgun (WGS) entry which is preliminary data.</text>
</comment>
<dbReference type="RefSeq" id="WP_379711050.1">
    <property type="nucleotide sequence ID" value="NZ_JBHSCZ010000005.1"/>
</dbReference>
<dbReference type="Gene3D" id="2.40.50.100">
    <property type="match status" value="1"/>
</dbReference>
<dbReference type="InterPro" id="IPR006143">
    <property type="entry name" value="RND_pump_MFP"/>
</dbReference>
<dbReference type="Gene3D" id="2.40.420.20">
    <property type="match status" value="1"/>
</dbReference>
<feature type="chain" id="PRO_5045849151" evidence="3">
    <location>
        <begin position="24"/>
        <end position="376"/>
    </location>
</feature>